<feature type="domain" description="Ribosomal RNA small subunit methyltransferase E methyltransferase" evidence="12">
    <location>
        <begin position="79"/>
        <end position="232"/>
    </location>
</feature>
<dbReference type="AlphaFoldDB" id="A0A1G2MH38"/>
<dbReference type="NCBIfam" id="TIGR00046">
    <property type="entry name" value="RsmE family RNA methyltransferase"/>
    <property type="match status" value="1"/>
</dbReference>
<reference evidence="13 14" key="1">
    <citation type="journal article" date="2016" name="Nat. Commun.">
        <title>Thousands of microbial genomes shed light on interconnected biogeochemical processes in an aquifer system.</title>
        <authorList>
            <person name="Anantharaman K."/>
            <person name="Brown C.T."/>
            <person name="Hug L.A."/>
            <person name="Sharon I."/>
            <person name="Castelle C.J."/>
            <person name="Probst A.J."/>
            <person name="Thomas B.C."/>
            <person name="Singh A."/>
            <person name="Wilkins M.J."/>
            <person name="Karaoz U."/>
            <person name="Brodie E.L."/>
            <person name="Williams K.H."/>
            <person name="Hubbard S.S."/>
            <person name="Banfield J.F."/>
        </authorList>
    </citation>
    <scope>NUCLEOTIDE SEQUENCE [LARGE SCALE GENOMIC DNA]</scope>
</reference>
<feature type="coiled-coil region" evidence="11">
    <location>
        <begin position="61"/>
        <end position="88"/>
    </location>
</feature>
<evidence type="ECO:0000256" key="11">
    <source>
        <dbReference type="SAM" id="Coils"/>
    </source>
</evidence>
<dbReference type="Pfam" id="PF04452">
    <property type="entry name" value="Methyltrans_RNA"/>
    <property type="match status" value="1"/>
</dbReference>
<accession>A0A1G2MH38</accession>
<dbReference type="SUPFAM" id="SSF88697">
    <property type="entry name" value="PUA domain-like"/>
    <property type="match status" value="1"/>
</dbReference>
<proteinExistence type="inferred from homology"/>
<dbReference type="PANTHER" id="PTHR30027:SF3">
    <property type="entry name" value="16S RRNA (URACIL(1498)-N(3))-METHYLTRANSFERASE"/>
    <property type="match status" value="1"/>
</dbReference>
<dbReference type="InterPro" id="IPR029026">
    <property type="entry name" value="tRNA_m1G_MTases_N"/>
</dbReference>
<dbReference type="STRING" id="1802306.A3C72_00005"/>
<comment type="similarity">
    <text evidence="2 10">Belongs to the RNA methyltransferase RsmE family.</text>
</comment>
<evidence type="ECO:0000256" key="1">
    <source>
        <dbReference type="ARBA" id="ARBA00004496"/>
    </source>
</evidence>
<organism evidence="13 14">
    <name type="scientific">Candidatus Taylorbacteria bacterium RIFCSPHIGHO2_02_FULL_43_32b</name>
    <dbReference type="NCBI Taxonomy" id="1802306"/>
    <lineage>
        <taxon>Bacteria</taxon>
        <taxon>Candidatus Tayloriibacteriota</taxon>
    </lineage>
</organism>
<protein>
    <recommendedName>
        <fullName evidence="10">Ribosomal RNA small subunit methyltransferase E</fullName>
        <ecNumber evidence="10">2.1.1.193</ecNumber>
    </recommendedName>
</protein>
<keyword evidence="3 10" id="KW-0963">Cytoplasm</keyword>
<evidence type="ECO:0000256" key="9">
    <source>
        <dbReference type="ARBA" id="ARBA00047944"/>
    </source>
</evidence>
<dbReference type="GO" id="GO:0070042">
    <property type="term" value="F:rRNA (uridine-N3-)-methyltransferase activity"/>
    <property type="evidence" value="ECO:0007669"/>
    <property type="project" value="TreeGrafter"/>
</dbReference>
<dbReference type="InterPro" id="IPR006700">
    <property type="entry name" value="RsmE"/>
</dbReference>
<evidence type="ECO:0000259" key="12">
    <source>
        <dbReference type="Pfam" id="PF04452"/>
    </source>
</evidence>
<evidence type="ECO:0000256" key="4">
    <source>
        <dbReference type="ARBA" id="ARBA00022552"/>
    </source>
</evidence>
<dbReference type="SUPFAM" id="SSF75217">
    <property type="entry name" value="alpha/beta knot"/>
    <property type="match status" value="1"/>
</dbReference>
<dbReference type="InterPro" id="IPR029028">
    <property type="entry name" value="Alpha/beta_knot_MTases"/>
</dbReference>
<dbReference type="PIRSF" id="PIRSF015601">
    <property type="entry name" value="MTase_slr0722"/>
    <property type="match status" value="1"/>
</dbReference>
<dbReference type="EC" id="2.1.1.193" evidence="10"/>
<keyword evidence="7 10" id="KW-0949">S-adenosyl-L-methionine</keyword>
<dbReference type="GO" id="GO:0070475">
    <property type="term" value="P:rRNA base methylation"/>
    <property type="evidence" value="ECO:0007669"/>
    <property type="project" value="TreeGrafter"/>
</dbReference>
<dbReference type="InterPro" id="IPR015947">
    <property type="entry name" value="PUA-like_sf"/>
</dbReference>
<evidence type="ECO:0000313" key="13">
    <source>
        <dbReference type="EMBL" id="OHA23188.1"/>
    </source>
</evidence>
<evidence type="ECO:0000256" key="10">
    <source>
        <dbReference type="PIRNR" id="PIRNR015601"/>
    </source>
</evidence>
<sequence>MRKHRFFISEEPKNYTPGNQIEIDDQALVHQWNNVFRMEEGREVIVLDNSRFEYEAAILKLEKNKAVIEILSKKKSEIEQKIKILLCQAVIKKDNFEWIVQKCTELGVEEFVPLIAERSEKKNLNIERLRVIGKEAAEQSGRAFITKIHEPVTLEDALAGTKNDSIVFDASGSPLHNSSAIIHNSCSVFIGPEGGWSERELELFKQRGVKIFSLGNATLRAETAAISASALMLL</sequence>
<keyword evidence="11" id="KW-0175">Coiled coil</keyword>
<comment type="caution">
    <text evidence="13">The sequence shown here is derived from an EMBL/GenBank/DDBJ whole genome shotgun (WGS) entry which is preliminary data.</text>
</comment>
<evidence type="ECO:0000256" key="3">
    <source>
        <dbReference type="ARBA" id="ARBA00022490"/>
    </source>
</evidence>
<keyword evidence="4 10" id="KW-0698">rRNA processing</keyword>
<keyword evidence="6 10" id="KW-0808">Transferase</keyword>
<evidence type="ECO:0000256" key="2">
    <source>
        <dbReference type="ARBA" id="ARBA00005528"/>
    </source>
</evidence>
<comment type="catalytic activity">
    <reaction evidence="9 10">
        <text>uridine(1498) in 16S rRNA + S-adenosyl-L-methionine = N(3)-methyluridine(1498) in 16S rRNA + S-adenosyl-L-homocysteine + H(+)</text>
        <dbReference type="Rhea" id="RHEA:42920"/>
        <dbReference type="Rhea" id="RHEA-COMP:10283"/>
        <dbReference type="Rhea" id="RHEA-COMP:10284"/>
        <dbReference type="ChEBI" id="CHEBI:15378"/>
        <dbReference type="ChEBI" id="CHEBI:57856"/>
        <dbReference type="ChEBI" id="CHEBI:59789"/>
        <dbReference type="ChEBI" id="CHEBI:65315"/>
        <dbReference type="ChEBI" id="CHEBI:74502"/>
        <dbReference type="EC" id="2.1.1.193"/>
    </reaction>
</comment>
<name>A0A1G2MH38_9BACT</name>
<comment type="function">
    <text evidence="8 10">Specifically methylates the N3 position of the uracil ring of uridine 1498 (m3U1498) in 16S rRNA. Acts on the fully assembled 30S ribosomal subunit.</text>
</comment>
<dbReference type="Proteomes" id="UP000177130">
    <property type="component" value="Unassembled WGS sequence"/>
</dbReference>
<evidence type="ECO:0000313" key="14">
    <source>
        <dbReference type="Proteomes" id="UP000177130"/>
    </source>
</evidence>
<comment type="subcellular location">
    <subcellularLocation>
        <location evidence="1 10">Cytoplasm</location>
    </subcellularLocation>
</comment>
<dbReference type="Gene3D" id="3.40.1280.10">
    <property type="match status" value="1"/>
</dbReference>
<evidence type="ECO:0000256" key="5">
    <source>
        <dbReference type="ARBA" id="ARBA00022603"/>
    </source>
</evidence>
<keyword evidence="5 10" id="KW-0489">Methyltransferase</keyword>
<evidence type="ECO:0000256" key="7">
    <source>
        <dbReference type="ARBA" id="ARBA00022691"/>
    </source>
</evidence>
<gene>
    <name evidence="13" type="ORF">A3C72_00005</name>
</gene>
<dbReference type="CDD" id="cd18084">
    <property type="entry name" value="RsmE-like"/>
    <property type="match status" value="1"/>
</dbReference>
<dbReference type="PANTHER" id="PTHR30027">
    <property type="entry name" value="RIBOSOMAL RNA SMALL SUBUNIT METHYLTRANSFERASE E"/>
    <property type="match status" value="1"/>
</dbReference>
<evidence type="ECO:0000256" key="8">
    <source>
        <dbReference type="ARBA" id="ARBA00025699"/>
    </source>
</evidence>
<dbReference type="GO" id="GO:0005737">
    <property type="term" value="C:cytoplasm"/>
    <property type="evidence" value="ECO:0007669"/>
    <property type="project" value="UniProtKB-SubCell"/>
</dbReference>
<dbReference type="EMBL" id="MHRK01000041">
    <property type="protein sequence ID" value="OHA23188.1"/>
    <property type="molecule type" value="Genomic_DNA"/>
</dbReference>
<dbReference type="InterPro" id="IPR046886">
    <property type="entry name" value="RsmE_MTase_dom"/>
</dbReference>
<evidence type="ECO:0000256" key="6">
    <source>
        <dbReference type="ARBA" id="ARBA00022679"/>
    </source>
</evidence>